<name>A0ABV1ADU6_9TELE</name>
<gene>
    <name evidence="1" type="ORF">AMECASPLE_035774</name>
</gene>
<dbReference type="EMBL" id="JAHRIP010090069">
    <property type="protein sequence ID" value="MEQ2316748.1"/>
    <property type="molecule type" value="Genomic_DNA"/>
</dbReference>
<dbReference type="Proteomes" id="UP001469553">
    <property type="component" value="Unassembled WGS sequence"/>
</dbReference>
<evidence type="ECO:0000313" key="2">
    <source>
        <dbReference type="Proteomes" id="UP001469553"/>
    </source>
</evidence>
<sequence length="128" mass="14406">MQLVSMLYIAPLYKAVKVGGERFALLFRLKKCRRCCALLTKAEVWRNQVKLSVICTPRNLMLLTHSTAASDVPGSSEVWRKRHPLWSLKHSGVDQVRGGEFGDEVVLPLPLKALHHDGSECDRAIIIE</sequence>
<protein>
    <submittedName>
        <fullName evidence="1">Uncharacterized protein</fullName>
    </submittedName>
</protein>
<comment type="caution">
    <text evidence="1">The sequence shown here is derived from an EMBL/GenBank/DDBJ whole genome shotgun (WGS) entry which is preliminary data.</text>
</comment>
<evidence type="ECO:0000313" key="1">
    <source>
        <dbReference type="EMBL" id="MEQ2316748.1"/>
    </source>
</evidence>
<accession>A0ABV1ADU6</accession>
<keyword evidence="2" id="KW-1185">Reference proteome</keyword>
<organism evidence="1 2">
    <name type="scientific">Ameca splendens</name>
    <dbReference type="NCBI Taxonomy" id="208324"/>
    <lineage>
        <taxon>Eukaryota</taxon>
        <taxon>Metazoa</taxon>
        <taxon>Chordata</taxon>
        <taxon>Craniata</taxon>
        <taxon>Vertebrata</taxon>
        <taxon>Euteleostomi</taxon>
        <taxon>Actinopterygii</taxon>
        <taxon>Neopterygii</taxon>
        <taxon>Teleostei</taxon>
        <taxon>Neoteleostei</taxon>
        <taxon>Acanthomorphata</taxon>
        <taxon>Ovalentaria</taxon>
        <taxon>Atherinomorphae</taxon>
        <taxon>Cyprinodontiformes</taxon>
        <taxon>Goodeidae</taxon>
        <taxon>Ameca</taxon>
    </lineage>
</organism>
<proteinExistence type="predicted"/>
<reference evidence="1 2" key="1">
    <citation type="submission" date="2021-06" db="EMBL/GenBank/DDBJ databases">
        <authorList>
            <person name="Palmer J.M."/>
        </authorList>
    </citation>
    <scope>NUCLEOTIDE SEQUENCE [LARGE SCALE GENOMIC DNA]</scope>
    <source>
        <strain evidence="1 2">AS_MEX2019</strain>
        <tissue evidence="1">Muscle</tissue>
    </source>
</reference>